<evidence type="ECO:0000313" key="1">
    <source>
        <dbReference type="EMBL" id="SCC71407.1"/>
    </source>
</evidence>
<proteinExistence type="predicted"/>
<dbReference type="EMBL" id="FMBK01000004">
    <property type="protein sequence ID" value="SCC71407.1"/>
    <property type="molecule type" value="Genomic_DNA"/>
</dbReference>
<accession>A0A1C4GT75</accession>
<sequence length="37" mass="4243">MMMIPTWMFLVVAIVLAIVIGRLGTVLKDQFVRQKSH</sequence>
<evidence type="ECO:0000313" key="2">
    <source>
        <dbReference type="Proteomes" id="UP000243661"/>
    </source>
</evidence>
<organism evidence="1 2">
    <name type="scientific">Acinetobacter albensis</name>
    <dbReference type="NCBI Taxonomy" id="1673609"/>
    <lineage>
        <taxon>Bacteria</taxon>
        <taxon>Pseudomonadati</taxon>
        <taxon>Pseudomonadota</taxon>
        <taxon>Gammaproteobacteria</taxon>
        <taxon>Moraxellales</taxon>
        <taxon>Moraxellaceae</taxon>
        <taxon>Acinetobacter</taxon>
    </lineage>
</organism>
<name>A0A1C4GT75_9GAMM</name>
<gene>
    <name evidence="1" type="ORF">GA0116959_10437</name>
</gene>
<dbReference type="Proteomes" id="UP000243661">
    <property type="component" value="Unassembled WGS sequence"/>
</dbReference>
<protein>
    <submittedName>
        <fullName evidence="1">Uncharacterized protein</fullName>
    </submittedName>
</protein>
<reference evidence="1 2" key="1">
    <citation type="submission" date="2016-08" db="EMBL/GenBank/DDBJ databases">
        <authorList>
            <person name="Seilhamer J.J."/>
        </authorList>
    </citation>
    <scope>NUCLEOTIDE SEQUENCE [LARGE SCALE GENOMIC DNA]</scope>
    <source>
        <strain evidence="1 2">ANC 4874</strain>
    </source>
</reference>
<dbReference type="AlphaFoldDB" id="A0A1C4GT75"/>